<feature type="region of interest" description="Disordered" evidence="15">
    <location>
        <begin position="295"/>
        <end position="438"/>
    </location>
</feature>
<dbReference type="GO" id="GO:0004386">
    <property type="term" value="F:helicase activity"/>
    <property type="evidence" value="ECO:0007669"/>
    <property type="project" value="UniProtKB-KW"/>
</dbReference>
<dbReference type="SUPFAM" id="SSF52540">
    <property type="entry name" value="P-loop containing nucleoside triphosphate hydrolases"/>
    <property type="match status" value="2"/>
</dbReference>
<dbReference type="GO" id="GO:0006283">
    <property type="term" value="P:transcription-coupled nucleotide-excision repair"/>
    <property type="evidence" value="ECO:0007669"/>
    <property type="project" value="TreeGrafter"/>
</dbReference>
<evidence type="ECO:0000256" key="7">
    <source>
        <dbReference type="ARBA" id="ARBA00022840"/>
    </source>
</evidence>
<feature type="region of interest" description="Disordered" evidence="15">
    <location>
        <begin position="1042"/>
        <end position="1171"/>
    </location>
</feature>
<evidence type="ECO:0000256" key="4">
    <source>
        <dbReference type="ARBA" id="ARBA00022763"/>
    </source>
</evidence>
<feature type="compositionally biased region" description="Basic residues" evidence="15">
    <location>
        <begin position="1127"/>
        <end position="1139"/>
    </location>
</feature>
<feature type="region of interest" description="Disordered" evidence="15">
    <location>
        <begin position="1299"/>
        <end position="1332"/>
    </location>
</feature>
<dbReference type="Gene3D" id="3.40.50.300">
    <property type="entry name" value="P-loop containing nucleotide triphosphate hydrolases"/>
    <property type="match status" value="1"/>
</dbReference>
<dbReference type="InterPro" id="IPR058951">
    <property type="entry name" value="WHD_Rad26_CSB-like"/>
</dbReference>
<keyword evidence="8" id="KW-0238">DNA-binding</keyword>
<feature type="region of interest" description="Disordered" evidence="15">
    <location>
        <begin position="1"/>
        <end position="39"/>
    </location>
</feature>
<reference evidence="19" key="1">
    <citation type="submission" date="2013-11" db="EMBL/GenBank/DDBJ databases">
        <title>The genomic landscape of the Guanapo guppy.</title>
        <authorList>
            <person name="Kuenstner A."/>
            <person name="Dreyer C."/>
        </authorList>
    </citation>
    <scope>NUCLEOTIDE SEQUENCE</scope>
    <source>
        <strain evidence="19">Guanapo</strain>
    </source>
</reference>
<evidence type="ECO:0000256" key="13">
    <source>
        <dbReference type="ARBA" id="ARBA00079118"/>
    </source>
</evidence>
<dbReference type="Pfam" id="PF25875">
    <property type="entry name" value="WHD_Rad26_CSB"/>
    <property type="match status" value="1"/>
</dbReference>
<dbReference type="Ensembl" id="ENSPRET00000031992.1">
    <property type="protein sequence ID" value="ENSPREP00000031633.1"/>
    <property type="gene ID" value="ENSPREG00000021424.1"/>
</dbReference>
<accession>A0A3P9QCY9</accession>
<dbReference type="Bgee" id="ENSPREG00000021424">
    <property type="expression patterns" value="Expressed in caudal fin and 1 other cell type or tissue"/>
</dbReference>
<evidence type="ECO:0000256" key="8">
    <source>
        <dbReference type="ARBA" id="ARBA00023125"/>
    </source>
</evidence>
<dbReference type="CDD" id="cd22254">
    <property type="entry name" value="CSB_WHD"/>
    <property type="match status" value="1"/>
</dbReference>
<dbReference type="GO" id="GO:0005634">
    <property type="term" value="C:nucleus"/>
    <property type="evidence" value="ECO:0007669"/>
    <property type="project" value="UniProtKB-SubCell"/>
</dbReference>
<dbReference type="InterPro" id="IPR000330">
    <property type="entry name" value="SNF2_N"/>
</dbReference>
<dbReference type="OMA" id="CNITPCQ"/>
<dbReference type="GeneTree" id="ENSGT00940000158057"/>
<name>A0A3P9QCY9_POERE</name>
<dbReference type="InterPro" id="IPR050496">
    <property type="entry name" value="SNF2_RAD54_helicase_repair"/>
</dbReference>
<organism evidence="18 19">
    <name type="scientific">Poecilia reticulata</name>
    <name type="common">Guppy</name>
    <name type="synonym">Acanthophacelus reticulatus</name>
    <dbReference type="NCBI Taxonomy" id="8081"/>
    <lineage>
        <taxon>Eukaryota</taxon>
        <taxon>Metazoa</taxon>
        <taxon>Chordata</taxon>
        <taxon>Craniata</taxon>
        <taxon>Vertebrata</taxon>
        <taxon>Euteleostomi</taxon>
        <taxon>Actinopterygii</taxon>
        <taxon>Neopterygii</taxon>
        <taxon>Teleostei</taxon>
        <taxon>Neoteleostei</taxon>
        <taxon>Acanthomorphata</taxon>
        <taxon>Ovalentaria</taxon>
        <taxon>Atherinomorphae</taxon>
        <taxon>Cyprinodontiformes</taxon>
        <taxon>Poeciliidae</taxon>
        <taxon>Poeciliinae</taxon>
        <taxon>Poecilia</taxon>
    </lineage>
</organism>
<dbReference type="InterPro" id="IPR014001">
    <property type="entry name" value="Helicase_ATP-bd"/>
</dbReference>
<feature type="compositionally biased region" description="Acidic residues" evidence="15">
    <location>
        <begin position="413"/>
        <end position="426"/>
    </location>
</feature>
<evidence type="ECO:0000256" key="14">
    <source>
        <dbReference type="SAM" id="Coils"/>
    </source>
</evidence>
<dbReference type="PROSITE" id="PS51192">
    <property type="entry name" value="HELICASE_ATP_BIND_1"/>
    <property type="match status" value="1"/>
</dbReference>
<comment type="similarity">
    <text evidence="2">Belongs to the SNF2/RAD54 helicase family.</text>
</comment>
<evidence type="ECO:0000256" key="3">
    <source>
        <dbReference type="ARBA" id="ARBA00022741"/>
    </source>
</evidence>
<dbReference type="PROSITE" id="PS51194">
    <property type="entry name" value="HELICASE_CTER"/>
    <property type="match status" value="1"/>
</dbReference>
<evidence type="ECO:0000256" key="11">
    <source>
        <dbReference type="ARBA" id="ARBA00071998"/>
    </source>
</evidence>
<dbReference type="CDD" id="cd21397">
    <property type="entry name" value="cc_ERCC-6_N"/>
    <property type="match status" value="1"/>
</dbReference>
<dbReference type="Pfam" id="PF00271">
    <property type="entry name" value="Helicase_C"/>
    <property type="match status" value="1"/>
</dbReference>
<feature type="domain" description="Helicase C-terminal" evidence="17">
    <location>
        <begin position="829"/>
        <end position="988"/>
    </location>
</feature>
<evidence type="ECO:0000259" key="17">
    <source>
        <dbReference type="PROSITE" id="PS51194"/>
    </source>
</evidence>
<keyword evidence="19" id="KW-1185">Reference proteome</keyword>
<protein>
    <recommendedName>
        <fullName evidence="11">DNA excision repair protein ERCC-6</fullName>
    </recommendedName>
    <alternativeName>
        <fullName evidence="12">ATP-dependent helicase ERCC6</fullName>
    </alternativeName>
    <alternativeName>
        <fullName evidence="13">Cockayne syndrome protein CSB</fullName>
    </alternativeName>
</protein>
<evidence type="ECO:0000256" key="12">
    <source>
        <dbReference type="ARBA" id="ARBA00076356"/>
    </source>
</evidence>
<dbReference type="SMART" id="SM00487">
    <property type="entry name" value="DEXDc"/>
    <property type="match status" value="1"/>
</dbReference>
<keyword evidence="9" id="KW-0234">DNA repair</keyword>
<feature type="compositionally biased region" description="Polar residues" evidence="15">
    <location>
        <begin position="1247"/>
        <end position="1260"/>
    </location>
</feature>
<dbReference type="GO" id="GO:0008094">
    <property type="term" value="F:ATP-dependent activity, acting on DNA"/>
    <property type="evidence" value="ECO:0007669"/>
    <property type="project" value="TreeGrafter"/>
</dbReference>
<feature type="compositionally biased region" description="Basic residues" evidence="15">
    <location>
        <begin position="1147"/>
        <end position="1156"/>
    </location>
</feature>
<proteinExistence type="inferred from homology"/>
<dbReference type="InterPro" id="IPR027417">
    <property type="entry name" value="P-loop_NTPase"/>
</dbReference>
<evidence type="ECO:0000259" key="16">
    <source>
        <dbReference type="PROSITE" id="PS51192"/>
    </source>
</evidence>
<dbReference type="CDD" id="cd18793">
    <property type="entry name" value="SF2_C_SNF"/>
    <property type="match status" value="1"/>
</dbReference>
<reference evidence="18" key="2">
    <citation type="submission" date="2025-08" db="UniProtKB">
        <authorList>
            <consortium name="Ensembl"/>
        </authorList>
    </citation>
    <scope>IDENTIFICATION</scope>
    <source>
        <strain evidence="18">Guanapo</strain>
    </source>
</reference>
<dbReference type="SMART" id="SM00490">
    <property type="entry name" value="HELICc"/>
    <property type="match status" value="1"/>
</dbReference>
<dbReference type="InterPro" id="IPR038718">
    <property type="entry name" value="SNF2-like_sf"/>
</dbReference>
<dbReference type="InterPro" id="IPR001650">
    <property type="entry name" value="Helicase_C-like"/>
</dbReference>
<dbReference type="Gene3D" id="3.40.50.10810">
    <property type="entry name" value="Tandem AAA-ATPase domain"/>
    <property type="match status" value="1"/>
</dbReference>
<feature type="region of interest" description="Disordered" evidence="15">
    <location>
        <begin position="1227"/>
        <end position="1277"/>
    </location>
</feature>
<evidence type="ECO:0000256" key="1">
    <source>
        <dbReference type="ARBA" id="ARBA00004123"/>
    </source>
</evidence>
<feature type="compositionally biased region" description="Basic and acidic residues" evidence="15">
    <location>
        <begin position="1157"/>
        <end position="1171"/>
    </location>
</feature>
<evidence type="ECO:0000256" key="9">
    <source>
        <dbReference type="ARBA" id="ARBA00023204"/>
    </source>
</evidence>
<keyword evidence="3" id="KW-0547">Nucleotide-binding</keyword>
<keyword evidence="10" id="KW-0539">Nucleus</keyword>
<feature type="domain" description="Helicase ATP-binding" evidence="16">
    <location>
        <begin position="504"/>
        <end position="680"/>
    </location>
</feature>
<evidence type="ECO:0000256" key="6">
    <source>
        <dbReference type="ARBA" id="ARBA00022806"/>
    </source>
</evidence>
<comment type="subcellular location">
    <subcellularLocation>
        <location evidence="1">Nucleus</location>
    </subcellularLocation>
</comment>
<feature type="compositionally biased region" description="Low complexity" evidence="15">
    <location>
        <begin position="1"/>
        <end position="21"/>
    </location>
</feature>
<keyword evidence="14" id="KW-0175">Coiled coil</keyword>
<keyword evidence="4" id="KW-0227">DNA damage</keyword>
<dbReference type="PANTHER" id="PTHR45629:SF7">
    <property type="entry name" value="DNA EXCISION REPAIR PROTEIN ERCC-6-RELATED"/>
    <property type="match status" value="1"/>
</dbReference>
<dbReference type="InterPro" id="IPR059240">
    <property type="entry name" value="cc_ERCC-6_N"/>
</dbReference>
<dbReference type="GO" id="GO:0016787">
    <property type="term" value="F:hydrolase activity"/>
    <property type="evidence" value="ECO:0007669"/>
    <property type="project" value="UniProtKB-KW"/>
</dbReference>
<feature type="compositionally biased region" description="Low complexity" evidence="15">
    <location>
        <begin position="1042"/>
        <end position="1056"/>
    </location>
</feature>
<feature type="compositionally biased region" description="Polar residues" evidence="15">
    <location>
        <begin position="1057"/>
        <end position="1068"/>
    </location>
</feature>
<evidence type="ECO:0000256" key="5">
    <source>
        <dbReference type="ARBA" id="ARBA00022801"/>
    </source>
</evidence>
<dbReference type="InterPro" id="IPR049730">
    <property type="entry name" value="SNF2/RAD54-like_C"/>
</dbReference>
<evidence type="ECO:0000313" key="18">
    <source>
        <dbReference type="Ensembl" id="ENSPREP00000031633.1"/>
    </source>
</evidence>
<keyword evidence="7" id="KW-0067">ATP-binding</keyword>
<dbReference type="FunFam" id="3.40.50.10810:FF:000042">
    <property type="entry name" value="SNF2 family helicase-like protein"/>
    <property type="match status" value="1"/>
</dbReference>
<dbReference type="Pfam" id="PF00176">
    <property type="entry name" value="SNF2-rel_dom"/>
    <property type="match status" value="1"/>
</dbReference>
<sequence>MPVEAAEPQASSSFSSPVSAALTPGGLEEDGSARENLKNGFNESTDMICVARLAGKRSGTLLQIDRQRIQLASASSGADELQGLGVFVYDQDVLEQGVLQQVDEAIHEASQAAAKAEAEKEYQSVLDDVRSVTASLKHINKIIEQLSPYAASSKDISRKIESVKRQKENKEKQLKKVRAKQKRLQAILGGEDIQRVEADVFNSAFLCVLSESGPSTLGSMLMPVQETEWEELIRKGHMTPFGTRIPQKEVKKEPRKLMLAENSAFDQYLADQAKLATERKKVPLLKKKKSSALHVYERTKTGKTVSSSKDKKLKKRMRKLQINALKTHPKARPKTEPKLPKPRRKRHTEGEQTDSEGSEYLPSDEGLDLDQEEREAMEEGFGDSNEDDEYELKPYKKTTVGTGRKKMKKNNSEDEYSPESSDDDDDGNNRGRSKKYKDDGDVDYYRQRIRKWKRQRIREREEKRERGEELTDDSDAEFDEGFKVPGFLWKKLYKYQQTGVRWMWELHCQQAGGILGDEMGLGKTIQVISFLAGLSYSKLRTRGSNYRYVGLGPTVIVCPATVMHQWVKEFHTWWPPFRVAVLHETGSFTSNKEKLIPEIAACHGILITSYSAVRNLQDILQRYDWHYVILDEGHKIRNPNAGVTIACKQFRTPHRFILSGSPMQNNLKELWSLFDFVFPGKLGTLPVFMEQFSVPITMGGYSNASPVQVQTAFKCACVLRDTINPYLLRRMKDDVKANLSLPDKNEQVLFCRLTEEQRQVYQSFLDSKEVYQILNGDMQVFSGLIALRKICNHPDLFSGGPRILRGIPEDQLTEEEHFGFWKRSGKLMVVESLLRLWFKQGQRVLLFTQSRQMLDILQVFVREKDYSYLKMDGTTAIASRQPLIARYNEDKSIFIFLLTTKVGGLGVNLTGANRVIIYDPDWNPSTDTQARERAWRIGQKQQVTIYRLLTAGTIEEKIYHRQIFKQFLTNRILKDPKQRRFFKSNDIYELFTLADPDGTQGTETSAIFAGLSVCSVTIETFYGAFYCKNCMLNRNSLSLGHSSISPSSGNSQGKSNTPTDSRSASQNAKDIEMSKTPNMLLVRDGNDSGLVERANKSPTSTSCHQHRDKDRGKHREKRKHCDSTGTGKHRHKRRKHSRGARFEGHRISHLVKKRTFNKQENEETSTEDQKKSDDYVLAKLFRKSGIHSVMQHDSIMESSNPDYVLVEAEANRVAKDALKALKISRQQCRLPYNRPPPPPTKKRFGQKKNSLLVTSSSISKKPTAGAHFSGEGADDDSNSALLSSASLLAKMKARNHIAMPSSQGAAAAAAEEEEENGPGAPATSSPPAPTTEHDELLVDLRNFVAFQASVDGEATTQEVLEYFKPRLTQKQAPVFRELLRSICDFHRTSGQEGIWRLKENFR</sequence>
<dbReference type="PANTHER" id="PTHR45629">
    <property type="entry name" value="SNF2/RAD54 FAMILY MEMBER"/>
    <property type="match status" value="1"/>
</dbReference>
<evidence type="ECO:0000256" key="2">
    <source>
        <dbReference type="ARBA" id="ARBA00007025"/>
    </source>
</evidence>
<keyword evidence="5" id="KW-0378">Hydrolase</keyword>
<evidence type="ECO:0000256" key="15">
    <source>
        <dbReference type="SAM" id="MobiDB-lite"/>
    </source>
</evidence>
<dbReference type="CDD" id="cd18000">
    <property type="entry name" value="DEXHc_ERCC6"/>
    <property type="match status" value="1"/>
</dbReference>
<evidence type="ECO:0000256" key="10">
    <source>
        <dbReference type="ARBA" id="ARBA00023242"/>
    </source>
</evidence>
<evidence type="ECO:0000313" key="19">
    <source>
        <dbReference type="Proteomes" id="UP000242638"/>
    </source>
</evidence>
<reference evidence="18" key="3">
    <citation type="submission" date="2025-09" db="UniProtKB">
        <authorList>
            <consortium name="Ensembl"/>
        </authorList>
    </citation>
    <scope>IDENTIFICATION</scope>
    <source>
        <strain evidence="18">Guanapo</strain>
    </source>
</reference>
<dbReference type="STRING" id="8081.ENSPREP00000031633"/>
<keyword evidence="6" id="KW-0347">Helicase</keyword>
<dbReference type="FunFam" id="3.40.50.300:FF:000863">
    <property type="entry name" value="DNA excision repair protein ERCC-6"/>
    <property type="match status" value="1"/>
</dbReference>
<feature type="compositionally biased region" description="Acidic residues" evidence="15">
    <location>
        <begin position="365"/>
        <end position="390"/>
    </location>
</feature>
<dbReference type="Proteomes" id="UP000242638">
    <property type="component" value="Unassembled WGS sequence"/>
</dbReference>
<dbReference type="GO" id="GO:0005524">
    <property type="term" value="F:ATP binding"/>
    <property type="evidence" value="ECO:0007669"/>
    <property type="project" value="UniProtKB-KW"/>
</dbReference>
<feature type="coiled-coil region" evidence="14">
    <location>
        <begin position="153"/>
        <end position="187"/>
    </location>
</feature>